<dbReference type="HOGENOM" id="CLU_670467_0_0_9"/>
<gene>
    <name evidence="2" type="ORF">HMPREF0495_00767</name>
</gene>
<accession>U2PKM6</accession>
<sequence>MKLVHFYQKITVWISSKETFTVIYRARAPYRILIEHNKTYTSKGTPGNTEISIHNLIKSHANHFKKGRRVRLTAGWYNADDTAHIIHQVVDDKISTVTPPTESAADSVVTFDITDGQKYDNLKAVKVKKSKRVRMRASQKDLDKAISAYNSKMNTDRRKWIDEHPHASKKEVTAKNNYYSNKKKNYATNARSAYNKQRKELNNKKKYQIKKSYEYLSFKKNTKASTIVKKVAKESGIKLAKVNLNYDRKYTNGYTAKSKPMKVIEQIAGDSDTDIIYRNDAIYLEKLDSKRKLNLYIDYTTGLLEEPEYQADNDSKVAQWQVTFLYRSLAVGDVFHLKSKAVTGWVIVLSGSNSFQSGSAPSTQVIVELYSEYKSKLTKKINKKKKADRTAKAKADKKSKAEAKKKRTARAKNKKSK</sequence>
<feature type="compositionally biased region" description="Basic residues" evidence="1">
    <location>
        <begin position="403"/>
        <end position="417"/>
    </location>
</feature>
<evidence type="ECO:0000256" key="1">
    <source>
        <dbReference type="SAM" id="MobiDB-lite"/>
    </source>
</evidence>
<proteinExistence type="predicted"/>
<dbReference type="EMBL" id="AWVK01000028">
    <property type="protein sequence ID" value="ERK44701.1"/>
    <property type="molecule type" value="Genomic_DNA"/>
</dbReference>
<feature type="region of interest" description="Disordered" evidence="1">
    <location>
        <begin position="381"/>
        <end position="417"/>
    </location>
</feature>
<dbReference type="RefSeq" id="WP_021742247.1">
    <property type="nucleotide sequence ID" value="NZ_AZCP01000001.1"/>
</dbReference>
<dbReference type="AlphaFoldDB" id="U2PKM6"/>
<reference evidence="2 3" key="1">
    <citation type="submission" date="2013-06" db="EMBL/GenBank/DDBJ databases">
        <authorList>
            <person name="Weinstock G."/>
            <person name="Sodergren E."/>
            <person name="Lobos E.A."/>
            <person name="Fulton L."/>
            <person name="Fulton R."/>
            <person name="Courtney L."/>
            <person name="Fronick C."/>
            <person name="O'Laughlin M."/>
            <person name="Godfrey J."/>
            <person name="Wilson R.M."/>
            <person name="Miner T."/>
            <person name="Farmer C."/>
            <person name="Delehaunty K."/>
            <person name="Cordes M."/>
            <person name="Minx P."/>
            <person name="Tomlinson C."/>
            <person name="Chen J."/>
            <person name="Wollam A."/>
            <person name="Pepin K.H."/>
            <person name="Bhonagiri V."/>
            <person name="Zhang X."/>
            <person name="Warren W."/>
            <person name="Mitreva M."/>
            <person name="Mardis E.R."/>
            <person name="Wilson R.K."/>
        </authorList>
    </citation>
    <scope>NUCLEOTIDE SEQUENCE [LARGE SCALE GENOMIC DNA]</scope>
    <source>
        <strain evidence="2 3">ATCC 14869</strain>
    </source>
</reference>
<name>U2PKM6_LEVBR</name>
<comment type="caution">
    <text evidence="2">The sequence shown here is derived from an EMBL/GenBank/DDBJ whole genome shotgun (WGS) entry which is preliminary data.</text>
</comment>
<dbReference type="Proteomes" id="UP000016644">
    <property type="component" value="Unassembled WGS sequence"/>
</dbReference>
<dbReference type="GeneID" id="56993321"/>
<evidence type="ECO:0000313" key="2">
    <source>
        <dbReference type="EMBL" id="ERK44701.1"/>
    </source>
</evidence>
<evidence type="ECO:0000313" key="3">
    <source>
        <dbReference type="Proteomes" id="UP000016644"/>
    </source>
</evidence>
<organism evidence="2 3">
    <name type="scientific">Levilactobacillus brevis ATCC 14869 = DSM 20054</name>
    <dbReference type="NCBI Taxonomy" id="649758"/>
    <lineage>
        <taxon>Bacteria</taxon>
        <taxon>Bacillati</taxon>
        <taxon>Bacillota</taxon>
        <taxon>Bacilli</taxon>
        <taxon>Lactobacillales</taxon>
        <taxon>Lactobacillaceae</taxon>
        <taxon>Levilactobacillus</taxon>
    </lineage>
</organism>
<dbReference type="PATRIC" id="fig|649758.3.peg.692"/>
<protein>
    <submittedName>
        <fullName evidence="2">Uncharacterized protein</fullName>
    </submittedName>
</protein>
<feature type="compositionally biased region" description="Basic and acidic residues" evidence="1">
    <location>
        <begin position="388"/>
        <end position="402"/>
    </location>
</feature>